<keyword evidence="1" id="KW-0732">Signal</keyword>
<name>A0A2G5UQ48_9PELO</name>
<evidence type="ECO:0000313" key="2">
    <source>
        <dbReference type="EMBL" id="PIC41687.1"/>
    </source>
</evidence>
<evidence type="ECO:0000256" key="1">
    <source>
        <dbReference type="SAM" id="SignalP"/>
    </source>
</evidence>
<accession>A0A2G5UQ48</accession>
<dbReference type="OrthoDB" id="5850402at2759"/>
<gene>
    <name evidence="2" type="primary">Cni-Y42G9A.2</name>
    <name evidence="2" type="synonym">Cnig_chr_III.g9022</name>
    <name evidence="2" type="ORF">B9Z55_009022</name>
</gene>
<proteinExistence type="predicted"/>
<sequence length="125" mass="13614">MARSSIFATFLAFSVIAALFLVDVEAATRAPKFSKTTKKAVNKLVNCLTPVDTVLAAKTADCQDSMCVSSAKQYAQRRYPVQYQSTVVPCMSSTTTLAPVTEKLKKTKNDKIGRGSDKMIRIQGN</sequence>
<comment type="caution">
    <text evidence="2">The sequence shown here is derived from an EMBL/GenBank/DDBJ whole genome shotgun (WGS) entry which is preliminary data.</text>
</comment>
<dbReference type="AlphaFoldDB" id="A0A2G5UQ48"/>
<organism evidence="2 3">
    <name type="scientific">Caenorhabditis nigoni</name>
    <dbReference type="NCBI Taxonomy" id="1611254"/>
    <lineage>
        <taxon>Eukaryota</taxon>
        <taxon>Metazoa</taxon>
        <taxon>Ecdysozoa</taxon>
        <taxon>Nematoda</taxon>
        <taxon>Chromadorea</taxon>
        <taxon>Rhabditida</taxon>
        <taxon>Rhabditina</taxon>
        <taxon>Rhabditomorpha</taxon>
        <taxon>Rhabditoidea</taxon>
        <taxon>Rhabditidae</taxon>
        <taxon>Peloderinae</taxon>
        <taxon>Caenorhabditis</taxon>
    </lineage>
</organism>
<dbReference type="Proteomes" id="UP000230233">
    <property type="component" value="Chromosome III"/>
</dbReference>
<keyword evidence="3" id="KW-1185">Reference proteome</keyword>
<evidence type="ECO:0000313" key="3">
    <source>
        <dbReference type="Proteomes" id="UP000230233"/>
    </source>
</evidence>
<dbReference type="EMBL" id="PDUG01000003">
    <property type="protein sequence ID" value="PIC41687.1"/>
    <property type="molecule type" value="Genomic_DNA"/>
</dbReference>
<reference evidence="3" key="1">
    <citation type="submission" date="2017-10" db="EMBL/GenBank/DDBJ databases">
        <title>Rapid genome shrinkage in a self-fertile nematode reveals novel sperm competition proteins.</title>
        <authorList>
            <person name="Yin D."/>
            <person name="Schwarz E.M."/>
            <person name="Thomas C.G."/>
            <person name="Felde R.L."/>
            <person name="Korf I.F."/>
            <person name="Cutter A.D."/>
            <person name="Schartner C.M."/>
            <person name="Ralston E.J."/>
            <person name="Meyer B.J."/>
            <person name="Haag E.S."/>
        </authorList>
    </citation>
    <scope>NUCLEOTIDE SEQUENCE [LARGE SCALE GENOMIC DNA]</scope>
    <source>
        <strain evidence="3">JU1422</strain>
    </source>
</reference>
<protein>
    <submittedName>
        <fullName evidence="2">Uncharacterized protein</fullName>
    </submittedName>
</protein>
<feature type="chain" id="PRO_5013942498" evidence="1">
    <location>
        <begin position="27"/>
        <end position="125"/>
    </location>
</feature>
<feature type="signal peptide" evidence="1">
    <location>
        <begin position="1"/>
        <end position="26"/>
    </location>
</feature>